<feature type="transmembrane region" description="Helical" evidence="1">
    <location>
        <begin position="6"/>
        <end position="25"/>
    </location>
</feature>
<evidence type="ECO:0008006" key="4">
    <source>
        <dbReference type="Google" id="ProtNLM"/>
    </source>
</evidence>
<dbReference type="RefSeq" id="WP_305998056.1">
    <property type="nucleotide sequence ID" value="NZ_JASNFN010000001.1"/>
</dbReference>
<keyword evidence="1" id="KW-1133">Transmembrane helix</keyword>
<protein>
    <recommendedName>
        <fullName evidence="4">PEP-CTERM protein-sorting domain-containing protein</fullName>
    </recommendedName>
</protein>
<accession>A0ABT9I6V2</accession>
<dbReference type="Proteomes" id="UP001233673">
    <property type="component" value="Unassembled WGS sequence"/>
</dbReference>
<keyword evidence="3" id="KW-1185">Reference proteome</keyword>
<keyword evidence="1" id="KW-0812">Transmembrane</keyword>
<sequence length="40" mass="4448">METLLAIGLGVLVVVLIVGRYVLLARLTDRRKKRRDARGG</sequence>
<evidence type="ECO:0000256" key="1">
    <source>
        <dbReference type="SAM" id="Phobius"/>
    </source>
</evidence>
<proteinExistence type="predicted"/>
<reference evidence="3" key="1">
    <citation type="submission" date="2023-05" db="EMBL/GenBank/DDBJ databases">
        <title>Draft genome of Pseudofrankia sp. BMG5.37.</title>
        <authorList>
            <person name="Gtari M."/>
            <person name="Ghodhbane F."/>
            <person name="Sbissi I."/>
        </authorList>
    </citation>
    <scope>NUCLEOTIDE SEQUENCE [LARGE SCALE GENOMIC DNA]</scope>
    <source>
        <strain evidence="3">BMG 814</strain>
    </source>
</reference>
<gene>
    <name evidence="2" type="ORF">QOZ88_01470</name>
</gene>
<name>A0ABT9I6V2_9ACTN</name>
<evidence type="ECO:0000313" key="2">
    <source>
        <dbReference type="EMBL" id="MDP5181294.1"/>
    </source>
</evidence>
<comment type="caution">
    <text evidence="2">The sequence shown here is derived from an EMBL/GenBank/DDBJ whole genome shotgun (WGS) entry which is preliminary data.</text>
</comment>
<organism evidence="2 3">
    <name type="scientific">Blastococcus carthaginiensis</name>
    <dbReference type="NCBI Taxonomy" id="3050034"/>
    <lineage>
        <taxon>Bacteria</taxon>
        <taxon>Bacillati</taxon>
        <taxon>Actinomycetota</taxon>
        <taxon>Actinomycetes</taxon>
        <taxon>Geodermatophilales</taxon>
        <taxon>Geodermatophilaceae</taxon>
        <taxon>Blastococcus</taxon>
    </lineage>
</organism>
<keyword evidence="1" id="KW-0472">Membrane</keyword>
<dbReference type="EMBL" id="JASNFN010000001">
    <property type="protein sequence ID" value="MDP5181294.1"/>
    <property type="molecule type" value="Genomic_DNA"/>
</dbReference>
<evidence type="ECO:0000313" key="3">
    <source>
        <dbReference type="Proteomes" id="UP001233673"/>
    </source>
</evidence>